<dbReference type="EC" id="2.7.13.3" evidence="2"/>
<dbReference type="PRINTS" id="PR00344">
    <property type="entry name" value="BCTRLSENSOR"/>
</dbReference>
<evidence type="ECO:0000256" key="2">
    <source>
        <dbReference type="ARBA" id="ARBA00012438"/>
    </source>
</evidence>
<feature type="domain" description="Histidine kinase" evidence="8">
    <location>
        <begin position="76"/>
        <end position="291"/>
    </location>
</feature>
<dbReference type="Gene3D" id="3.30.565.10">
    <property type="entry name" value="Histidine kinase-like ATPase, C-terminal domain"/>
    <property type="match status" value="1"/>
</dbReference>
<dbReference type="PANTHER" id="PTHR45453:SF1">
    <property type="entry name" value="PHOSPHATE REGULON SENSOR PROTEIN PHOR"/>
    <property type="match status" value="1"/>
</dbReference>
<dbReference type="GO" id="GO:0016036">
    <property type="term" value="P:cellular response to phosphate starvation"/>
    <property type="evidence" value="ECO:0007669"/>
    <property type="project" value="TreeGrafter"/>
</dbReference>
<dbReference type="GO" id="GO:0005886">
    <property type="term" value="C:plasma membrane"/>
    <property type="evidence" value="ECO:0007669"/>
    <property type="project" value="TreeGrafter"/>
</dbReference>
<gene>
    <name evidence="9" type="ORF">CJD36_021790</name>
</gene>
<dbReference type="GO" id="GO:0004721">
    <property type="term" value="F:phosphoprotein phosphatase activity"/>
    <property type="evidence" value="ECO:0007669"/>
    <property type="project" value="TreeGrafter"/>
</dbReference>
<comment type="catalytic activity">
    <reaction evidence="1">
        <text>ATP + protein L-histidine = ADP + protein N-phospho-L-histidine.</text>
        <dbReference type="EC" id="2.7.13.3"/>
    </reaction>
</comment>
<dbReference type="InterPro" id="IPR050351">
    <property type="entry name" value="BphY/WalK/GraS-like"/>
</dbReference>
<dbReference type="InterPro" id="IPR004358">
    <property type="entry name" value="Sig_transdc_His_kin-like_C"/>
</dbReference>
<accession>A0A2S7SPR5</accession>
<evidence type="ECO:0000313" key="10">
    <source>
        <dbReference type="Proteomes" id="UP000239872"/>
    </source>
</evidence>
<evidence type="ECO:0000256" key="1">
    <source>
        <dbReference type="ARBA" id="ARBA00000085"/>
    </source>
</evidence>
<organism evidence="9 10">
    <name type="scientific">Flavipsychrobacter stenotrophus</name>
    <dbReference type="NCBI Taxonomy" id="2077091"/>
    <lineage>
        <taxon>Bacteria</taxon>
        <taxon>Pseudomonadati</taxon>
        <taxon>Bacteroidota</taxon>
        <taxon>Chitinophagia</taxon>
        <taxon>Chitinophagales</taxon>
        <taxon>Chitinophagaceae</taxon>
        <taxon>Flavipsychrobacter</taxon>
    </lineage>
</organism>
<dbReference type="RefSeq" id="WP_105041331.1">
    <property type="nucleotide sequence ID" value="NZ_PPSL01000010.1"/>
</dbReference>
<protein>
    <recommendedName>
        <fullName evidence="2">histidine kinase</fullName>
        <ecNumber evidence="2">2.7.13.3</ecNumber>
    </recommendedName>
</protein>
<dbReference type="InterPro" id="IPR003594">
    <property type="entry name" value="HATPase_dom"/>
</dbReference>
<evidence type="ECO:0000259" key="8">
    <source>
        <dbReference type="PROSITE" id="PS50109"/>
    </source>
</evidence>
<dbReference type="PROSITE" id="PS50109">
    <property type="entry name" value="HIS_KIN"/>
    <property type="match status" value="1"/>
</dbReference>
<dbReference type="Proteomes" id="UP000239872">
    <property type="component" value="Unassembled WGS sequence"/>
</dbReference>
<evidence type="ECO:0000256" key="6">
    <source>
        <dbReference type="ARBA" id="ARBA00023012"/>
    </source>
</evidence>
<feature type="transmembrane region" description="Helical" evidence="7">
    <location>
        <begin position="12"/>
        <end position="35"/>
    </location>
</feature>
<dbReference type="GO" id="GO:0000155">
    <property type="term" value="F:phosphorelay sensor kinase activity"/>
    <property type="evidence" value="ECO:0007669"/>
    <property type="project" value="InterPro"/>
</dbReference>
<evidence type="ECO:0000256" key="4">
    <source>
        <dbReference type="ARBA" id="ARBA00022679"/>
    </source>
</evidence>
<proteinExistence type="predicted"/>
<dbReference type="SUPFAM" id="SSF55874">
    <property type="entry name" value="ATPase domain of HSP90 chaperone/DNA topoisomerase II/histidine kinase"/>
    <property type="match status" value="1"/>
</dbReference>
<dbReference type="InterPro" id="IPR036097">
    <property type="entry name" value="HisK_dim/P_sf"/>
</dbReference>
<sequence length="291" mass="33166">MFFAAEGDTTLNWVIIGVLSVAVIVAGYFIVRFVVKQVVVKQKIFRLLLERKAREIHLKNEALEKSNMIQTRLISIISHDIISPLRFIHISSKNLIDGKNEDSREMQEEMLAEISHTSKELELLSTNIMNWIKYQNENRRMIKEQFDLHQMANQIFGIFQGLARQKNITFKNEVNTGSILYQYMEPVKIVLYNLILNALNFTEQGCITISGGESKKGILIKVKDEGKGMTKDQIDNVMSEHFIVSSANVDKRKGHGLGYLIIKDMLKFVDAKFVIKSKPGQGTSVTIFLPS</sequence>
<dbReference type="SUPFAM" id="SSF47384">
    <property type="entry name" value="Homodimeric domain of signal transducing histidine kinase"/>
    <property type="match status" value="1"/>
</dbReference>
<keyword evidence="7" id="KW-1133">Transmembrane helix</keyword>
<dbReference type="PANTHER" id="PTHR45453">
    <property type="entry name" value="PHOSPHATE REGULON SENSOR PROTEIN PHOR"/>
    <property type="match status" value="1"/>
</dbReference>
<dbReference type="InterPro" id="IPR005467">
    <property type="entry name" value="His_kinase_dom"/>
</dbReference>
<keyword evidence="6" id="KW-0902">Two-component regulatory system</keyword>
<evidence type="ECO:0000256" key="7">
    <source>
        <dbReference type="SAM" id="Phobius"/>
    </source>
</evidence>
<dbReference type="AlphaFoldDB" id="A0A2S7SPR5"/>
<keyword evidence="3" id="KW-0597">Phosphoprotein</keyword>
<dbReference type="InterPro" id="IPR036890">
    <property type="entry name" value="HATPase_C_sf"/>
</dbReference>
<dbReference type="Gene3D" id="1.10.287.130">
    <property type="match status" value="1"/>
</dbReference>
<keyword evidence="5" id="KW-0418">Kinase</keyword>
<keyword evidence="10" id="KW-1185">Reference proteome</keyword>
<dbReference type="SMART" id="SM00387">
    <property type="entry name" value="HATPase_c"/>
    <property type="match status" value="1"/>
</dbReference>
<evidence type="ECO:0000313" key="9">
    <source>
        <dbReference type="EMBL" id="PQJ08903.1"/>
    </source>
</evidence>
<evidence type="ECO:0000256" key="5">
    <source>
        <dbReference type="ARBA" id="ARBA00022777"/>
    </source>
</evidence>
<dbReference type="OrthoDB" id="667665at2"/>
<dbReference type="CDD" id="cd00075">
    <property type="entry name" value="HATPase"/>
    <property type="match status" value="1"/>
</dbReference>
<reference evidence="9 10" key="1">
    <citation type="submission" date="2018-01" db="EMBL/GenBank/DDBJ databases">
        <title>A novel member of the phylum Bacteroidetes isolated from glacier ice.</title>
        <authorList>
            <person name="Liu Q."/>
            <person name="Xin Y.-H."/>
        </authorList>
    </citation>
    <scope>NUCLEOTIDE SEQUENCE [LARGE SCALE GENOMIC DNA]</scope>
    <source>
        <strain evidence="9 10">RB1R16</strain>
    </source>
</reference>
<keyword evidence="7" id="KW-0472">Membrane</keyword>
<dbReference type="Pfam" id="PF02518">
    <property type="entry name" value="HATPase_c"/>
    <property type="match status" value="1"/>
</dbReference>
<comment type="caution">
    <text evidence="9">The sequence shown here is derived from an EMBL/GenBank/DDBJ whole genome shotgun (WGS) entry which is preliminary data.</text>
</comment>
<evidence type="ECO:0000256" key="3">
    <source>
        <dbReference type="ARBA" id="ARBA00022553"/>
    </source>
</evidence>
<keyword evidence="4" id="KW-0808">Transferase</keyword>
<dbReference type="EMBL" id="PPSL01000010">
    <property type="protein sequence ID" value="PQJ08903.1"/>
    <property type="molecule type" value="Genomic_DNA"/>
</dbReference>
<keyword evidence="7" id="KW-0812">Transmembrane</keyword>
<name>A0A2S7SPR5_9BACT</name>